<dbReference type="InterPro" id="IPR013320">
    <property type="entry name" value="ConA-like_dom_sf"/>
</dbReference>
<comment type="caution">
    <text evidence="3">The sequence shown here is derived from an EMBL/GenBank/DDBJ whole genome shotgun (WGS) entry which is preliminary data.</text>
</comment>
<dbReference type="Pfam" id="PF00622">
    <property type="entry name" value="SPRY"/>
    <property type="match status" value="1"/>
</dbReference>
<keyword evidence="4" id="KW-1185">Reference proteome</keyword>
<dbReference type="SMART" id="SM00757">
    <property type="entry name" value="CRA"/>
    <property type="match status" value="1"/>
</dbReference>
<dbReference type="PROSITE" id="PS50188">
    <property type="entry name" value="B302_SPRY"/>
    <property type="match status" value="1"/>
</dbReference>
<evidence type="ECO:0000313" key="4">
    <source>
        <dbReference type="Proteomes" id="UP001648503"/>
    </source>
</evidence>
<evidence type="ECO:0000313" key="3">
    <source>
        <dbReference type="EMBL" id="KAH6593632.1"/>
    </source>
</evidence>
<feature type="compositionally biased region" description="Low complexity" evidence="1">
    <location>
        <begin position="12"/>
        <end position="24"/>
    </location>
</feature>
<proteinExistence type="predicted"/>
<name>A0ABQ8F7P6_9FUNG</name>
<gene>
    <name evidence="3" type="ORF">BASA50_007193</name>
</gene>
<dbReference type="EMBL" id="JAFCIX010000349">
    <property type="protein sequence ID" value="KAH6593632.1"/>
    <property type="molecule type" value="Genomic_DNA"/>
</dbReference>
<feature type="compositionally biased region" description="Polar residues" evidence="1">
    <location>
        <begin position="1"/>
        <end position="11"/>
    </location>
</feature>
<feature type="region of interest" description="Disordered" evidence="1">
    <location>
        <begin position="96"/>
        <end position="144"/>
    </location>
</feature>
<evidence type="ECO:0000259" key="2">
    <source>
        <dbReference type="PROSITE" id="PS50188"/>
    </source>
</evidence>
<dbReference type="Proteomes" id="UP001648503">
    <property type="component" value="Unassembled WGS sequence"/>
</dbReference>
<reference evidence="3 4" key="1">
    <citation type="submission" date="2021-02" db="EMBL/GenBank/DDBJ databases">
        <title>Variation within the Batrachochytrium salamandrivorans European outbreak.</title>
        <authorList>
            <person name="Kelly M."/>
            <person name="Pasmans F."/>
            <person name="Shea T.P."/>
            <person name="Munoz J.F."/>
            <person name="Carranza S."/>
            <person name="Cuomo C.A."/>
            <person name="Martel A."/>
        </authorList>
    </citation>
    <scope>NUCLEOTIDE SEQUENCE [LARGE SCALE GENOMIC DNA]</scope>
    <source>
        <strain evidence="3 4">AMFP18/2</strain>
    </source>
</reference>
<feature type="region of interest" description="Disordered" evidence="1">
    <location>
        <begin position="1"/>
        <end position="24"/>
    </location>
</feature>
<sequence>MPNSPYTSGNATSSTTSLTSPLLIPGAWTTPTTITTPPPIRVASTKPGLPEYLQLSPLAKHLLSTTTTTTTAAAAASTKTTTRSRCLPLFALLSHSQSAPPTTDTPHATTSISSERIVSITGTPTTNTTDHPLPTTMSRSDPLLSNPERKRLFATSSATSSVTRCPPYVLPTSWNPKDKGSILDLSGNNMRVSYQGTGKSDTDAASVRANSHIPSQTGIYYYEITITSKGRDGYIGIGFCTATFSLSRLPGWDDLSWGYHGDDGNIFSGAGSGKTYGPTYTTGDVVGCCINFVDMTASFTKNGIMLGVAFRNILRNKKNGFRLYPAVGLRTPGEVIEVNFGARPFKFDITQYCKEERSRFKAYIHDIPLSYIPQSHDCDQLPSVCFWGPASDVEHTTVNNVAGSSSFDQMTDQFQGAKSIHIRQNVQRLIVKGDLHQAVLNITQYYTSLLEMNETARFQLDCLKFIAMTVALSNGGDSNADNEEDALNVNDETSTTLHLDEMDVDVVGSGVGPASEVPVSDISVIHFGQEMQQNYGESKSEPIRQALQELFSLICYPDSQNSPMAYMLDLSARHAVANSLNDAMLEMESLPPTSALERLVRQALCTHDVLVKEDVGAASFIDPERDCLS</sequence>
<organism evidence="3 4">
    <name type="scientific">Batrachochytrium salamandrivorans</name>
    <dbReference type="NCBI Taxonomy" id="1357716"/>
    <lineage>
        <taxon>Eukaryota</taxon>
        <taxon>Fungi</taxon>
        <taxon>Fungi incertae sedis</taxon>
        <taxon>Chytridiomycota</taxon>
        <taxon>Chytridiomycota incertae sedis</taxon>
        <taxon>Chytridiomycetes</taxon>
        <taxon>Rhizophydiales</taxon>
        <taxon>Rhizophydiales incertae sedis</taxon>
        <taxon>Batrachochytrium</taxon>
    </lineage>
</organism>
<dbReference type="InterPro" id="IPR001870">
    <property type="entry name" value="B30.2/SPRY"/>
</dbReference>
<dbReference type="InterPro" id="IPR003877">
    <property type="entry name" value="SPRY_dom"/>
</dbReference>
<dbReference type="InterPro" id="IPR024964">
    <property type="entry name" value="CTLH/CRA"/>
</dbReference>
<feature type="domain" description="B30.2/SPRY" evidence="2">
    <location>
        <begin position="152"/>
        <end position="345"/>
    </location>
</feature>
<dbReference type="InterPro" id="IPR035782">
    <property type="entry name" value="SPRY_RanBP9/10"/>
</dbReference>
<dbReference type="SMART" id="SM00449">
    <property type="entry name" value="SPRY"/>
    <property type="match status" value="1"/>
</dbReference>
<dbReference type="Gene3D" id="2.60.120.920">
    <property type="match status" value="1"/>
</dbReference>
<feature type="compositionally biased region" description="Low complexity" evidence="1">
    <location>
        <begin position="121"/>
        <end position="136"/>
    </location>
</feature>
<dbReference type="CDD" id="cd12909">
    <property type="entry name" value="SPRY_RanBP9_10"/>
    <property type="match status" value="1"/>
</dbReference>
<accession>A0ABQ8F7P6</accession>
<dbReference type="InterPro" id="IPR043136">
    <property type="entry name" value="B30.2/SPRY_sf"/>
</dbReference>
<evidence type="ECO:0000256" key="1">
    <source>
        <dbReference type="SAM" id="MobiDB-lite"/>
    </source>
</evidence>
<feature type="compositionally biased region" description="Low complexity" evidence="1">
    <location>
        <begin position="99"/>
        <end position="110"/>
    </location>
</feature>
<dbReference type="SUPFAM" id="SSF49899">
    <property type="entry name" value="Concanavalin A-like lectins/glucanases"/>
    <property type="match status" value="1"/>
</dbReference>
<dbReference type="InterPro" id="IPR013144">
    <property type="entry name" value="CRA_dom"/>
</dbReference>
<protein>
    <recommendedName>
        <fullName evidence="2">B30.2/SPRY domain-containing protein</fullName>
    </recommendedName>
</protein>
<dbReference type="InterPro" id="IPR050618">
    <property type="entry name" value="Ubq-SigPath_Reg"/>
</dbReference>
<dbReference type="PANTHER" id="PTHR12864">
    <property type="entry name" value="RAN BINDING PROTEIN 9-RELATED"/>
    <property type="match status" value="1"/>
</dbReference>
<dbReference type="Pfam" id="PF10607">
    <property type="entry name" value="CTLH"/>
    <property type="match status" value="1"/>
</dbReference>